<accession>A0ABW6S3L3</accession>
<evidence type="ECO:0000256" key="1">
    <source>
        <dbReference type="SAM" id="MobiDB-lite"/>
    </source>
</evidence>
<dbReference type="Pfam" id="PF00300">
    <property type="entry name" value="His_Phos_1"/>
    <property type="match status" value="1"/>
</dbReference>
<gene>
    <name evidence="2" type="ORF">ACFYXQ_24185</name>
</gene>
<sequence>MSPTGRTHRTRSCRRPACSHLTPSGRRDAQLVADRPQGRHAPRDRITASDLVRCAGTAQILGSALHIPATTPPAPSRDRLRAAEGDRSVYVCDRGIDPKRLVTLRVPAGNVDSGRSTIAHTWGIQFSNSVVVQKH</sequence>
<proteinExistence type="predicted"/>
<evidence type="ECO:0000313" key="2">
    <source>
        <dbReference type="EMBL" id="MFF3570888.1"/>
    </source>
</evidence>
<reference evidence="2 3" key="1">
    <citation type="submission" date="2024-10" db="EMBL/GenBank/DDBJ databases">
        <title>The Natural Products Discovery Center: Release of the First 8490 Sequenced Strains for Exploring Actinobacteria Biosynthetic Diversity.</title>
        <authorList>
            <person name="Kalkreuter E."/>
            <person name="Kautsar S.A."/>
            <person name="Yang D."/>
            <person name="Bader C.D."/>
            <person name="Teijaro C.N."/>
            <person name="Fluegel L."/>
            <person name="Davis C.M."/>
            <person name="Simpson J.R."/>
            <person name="Lauterbach L."/>
            <person name="Steele A.D."/>
            <person name="Gui C."/>
            <person name="Meng S."/>
            <person name="Li G."/>
            <person name="Viehrig K."/>
            <person name="Ye F."/>
            <person name="Su P."/>
            <person name="Kiefer A.F."/>
            <person name="Nichols A."/>
            <person name="Cepeda A.J."/>
            <person name="Yan W."/>
            <person name="Fan B."/>
            <person name="Jiang Y."/>
            <person name="Adhikari A."/>
            <person name="Zheng C.-J."/>
            <person name="Schuster L."/>
            <person name="Cowan T.M."/>
            <person name="Smanski M.J."/>
            <person name="Chevrette M.G."/>
            <person name="De Carvalho L.P.S."/>
            <person name="Shen B."/>
        </authorList>
    </citation>
    <scope>NUCLEOTIDE SEQUENCE [LARGE SCALE GENOMIC DNA]</scope>
    <source>
        <strain evidence="2 3">NPDC002593</strain>
    </source>
</reference>
<name>A0ABW6S3L3_9NOCA</name>
<dbReference type="EMBL" id="JBIAQY010000008">
    <property type="protein sequence ID" value="MFF3570888.1"/>
    <property type="molecule type" value="Genomic_DNA"/>
</dbReference>
<protein>
    <submittedName>
        <fullName evidence="2">Histidine phosphatase family protein</fullName>
    </submittedName>
</protein>
<organism evidence="2 3">
    <name type="scientific">Nocardia jiangxiensis</name>
    <dbReference type="NCBI Taxonomy" id="282685"/>
    <lineage>
        <taxon>Bacteria</taxon>
        <taxon>Bacillati</taxon>
        <taxon>Actinomycetota</taxon>
        <taxon>Actinomycetes</taxon>
        <taxon>Mycobacteriales</taxon>
        <taxon>Nocardiaceae</taxon>
        <taxon>Nocardia</taxon>
    </lineage>
</organism>
<dbReference type="InterPro" id="IPR029033">
    <property type="entry name" value="His_PPase_superfam"/>
</dbReference>
<feature type="compositionally biased region" description="Basic residues" evidence="1">
    <location>
        <begin position="1"/>
        <end position="14"/>
    </location>
</feature>
<dbReference type="Gene3D" id="3.40.50.1240">
    <property type="entry name" value="Phosphoglycerate mutase-like"/>
    <property type="match status" value="1"/>
</dbReference>
<dbReference type="InterPro" id="IPR013078">
    <property type="entry name" value="His_Pase_superF_clade-1"/>
</dbReference>
<dbReference type="RefSeq" id="WP_387405101.1">
    <property type="nucleotide sequence ID" value="NZ_JBIAQY010000008.1"/>
</dbReference>
<dbReference type="SUPFAM" id="SSF53254">
    <property type="entry name" value="Phosphoglycerate mutase-like"/>
    <property type="match status" value="1"/>
</dbReference>
<comment type="caution">
    <text evidence="2">The sequence shown here is derived from an EMBL/GenBank/DDBJ whole genome shotgun (WGS) entry which is preliminary data.</text>
</comment>
<dbReference type="Proteomes" id="UP001601992">
    <property type="component" value="Unassembled WGS sequence"/>
</dbReference>
<evidence type="ECO:0000313" key="3">
    <source>
        <dbReference type="Proteomes" id="UP001601992"/>
    </source>
</evidence>
<feature type="region of interest" description="Disordered" evidence="1">
    <location>
        <begin position="1"/>
        <end position="47"/>
    </location>
</feature>
<keyword evidence="3" id="KW-1185">Reference proteome</keyword>